<protein>
    <submittedName>
        <fullName evidence="1">Uncharacterized protein</fullName>
    </submittedName>
</protein>
<accession>A0A6J5LSB4</accession>
<gene>
    <name evidence="1" type="ORF">UFOVP316_4</name>
</gene>
<evidence type="ECO:0000313" key="1">
    <source>
        <dbReference type="EMBL" id="CAB4137021.1"/>
    </source>
</evidence>
<name>A0A6J5LSB4_9CAUD</name>
<sequence length="220" mass="26124">MNWKDLTLYQYQRLIEANEITHPIDRLDRQIAIVNGWTTNQVDNLSVEKYNEEVKKIEFLNIEPEGKPVKYINVNGKRYKCVYDVRKMPSARYLENKAFQTDLVANLHKLAASMVIPMKRTLWGWKEDRYDTLNHSIYSEDMEQARFVDVYHSIVFFYHVYRIWIEVSKDYLKQVAQQKGMQEAEKAIADFLSIMDGNIQPHKLQNTIVSRLAKHMSYQP</sequence>
<proteinExistence type="predicted"/>
<reference evidence="1" key="1">
    <citation type="submission" date="2020-04" db="EMBL/GenBank/DDBJ databases">
        <authorList>
            <person name="Chiriac C."/>
            <person name="Salcher M."/>
            <person name="Ghai R."/>
            <person name="Kavagutti S V."/>
        </authorList>
    </citation>
    <scope>NUCLEOTIDE SEQUENCE</scope>
</reference>
<dbReference type="EMBL" id="LR796329">
    <property type="protein sequence ID" value="CAB4137021.1"/>
    <property type="molecule type" value="Genomic_DNA"/>
</dbReference>
<organism evidence="1">
    <name type="scientific">uncultured Caudovirales phage</name>
    <dbReference type="NCBI Taxonomy" id="2100421"/>
    <lineage>
        <taxon>Viruses</taxon>
        <taxon>Duplodnaviria</taxon>
        <taxon>Heunggongvirae</taxon>
        <taxon>Uroviricota</taxon>
        <taxon>Caudoviricetes</taxon>
        <taxon>Peduoviridae</taxon>
        <taxon>Maltschvirus</taxon>
        <taxon>Maltschvirus maltsch</taxon>
    </lineage>
</organism>